<name>A0ACC0FH89_9ERIC</name>
<evidence type="ECO:0000313" key="2">
    <source>
        <dbReference type="Proteomes" id="UP001060215"/>
    </source>
</evidence>
<evidence type="ECO:0000313" key="1">
    <source>
        <dbReference type="EMBL" id="KAI7987472.1"/>
    </source>
</evidence>
<dbReference type="Proteomes" id="UP001060215">
    <property type="component" value="Chromosome 14"/>
</dbReference>
<feature type="non-terminal residue" evidence="1">
    <location>
        <position position="63"/>
    </location>
</feature>
<keyword evidence="2" id="KW-1185">Reference proteome</keyword>
<accession>A0ACC0FH89</accession>
<gene>
    <name evidence="1" type="ORF">LOK49_LG13G02315</name>
</gene>
<dbReference type="EMBL" id="CM045771">
    <property type="protein sequence ID" value="KAI7987472.1"/>
    <property type="molecule type" value="Genomic_DNA"/>
</dbReference>
<reference evidence="1 2" key="1">
    <citation type="journal article" date="2022" name="Plant J.">
        <title>Chromosome-level genome of Camellia lanceoleosa provides a valuable resource for understanding genome evolution and self-incompatibility.</title>
        <authorList>
            <person name="Gong W."/>
            <person name="Xiao S."/>
            <person name="Wang L."/>
            <person name="Liao Z."/>
            <person name="Chang Y."/>
            <person name="Mo W."/>
            <person name="Hu G."/>
            <person name="Li W."/>
            <person name="Zhao G."/>
            <person name="Zhu H."/>
            <person name="Hu X."/>
            <person name="Ji K."/>
            <person name="Xiang X."/>
            <person name="Song Q."/>
            <person name="Yuan D."/>
            <person name="Jin S."/>
            <person name="Zhang L."/>
        </authorList>
    </citation>
    <scope>NUCLEOTIDE SEQUENCE [LARGE SCALE GENOMIC DNA]</scope>
    <source>
        <strain evidence="1">SQ_2022a</strain>
    </source>
</reference>
<proteinExistence type="predicted"/>
<protein>
    <submittedName>
        <fullName evidence="1">Disease resistance RPP13-like protein 1</fullName>
    </submittedName>
</protein>
<comment type="caution">
    <text evidence="1">The sequence shown here is derived from an EMBL/GenBank/DDBJ whole genome shotgun (WGS) entry which is preliminary data.</text>
</comment>
<organism evidence="1 2">
    <name type="scientific">Camellia lanceoleosa</name>
    <dbReference type="NCBI Taxonomy" id="1840588"/>
    <lineage>
        <taxon>Eukaryota</taxon>
        <taxon>Viridiplantae</taxon>
        <taxon>Streptophyta</taxon>
        <taxon>Embryophyta</taxon>
        <taxon>Tracheophyta</taxon>
        <taxon>Spermatophyta</taxon>
        <taxon>Magnoliopsida</taxon>
        <taxon>eudicotyledons</taxon>
        <taxon>Gunneridae</taxon>
        <taxon>Pentapetalae</taxon>
        <taxon>asterids</taxon>
        <taxon>Ericales</taxon>
        <taxon>Theaceae</taxon>
        <taxon>Camellia</taxon>
    </lineage>
</organism>
<sequence length="63" mass="7186">MLRQIEAILIDVDEKQMIVPAVNLWLDDLQDLAYDLDDLVDEFTTEALQHKLKAKPCQASSSK</sequence>